<dbReference type="AlphaFoldDB" id="A0ABD6JB33"/>
<dbReference type="GO" id="GO:0009101">
    <property type="term" value="P:glycoprotein biosynthetic process"/>
    <property type="evidence" value="ECO:0007669"/>
    <property type="project" value="UniProtKB-ARBA"/>
</dbReference>
<dbReference type="Pfam" id="PF02485">
    <property type="entry name" value="Branch"/>
    <property type="match status" value="1"/>
</dbReference>
<keyword evidence="11" id="KW-0472">Membrane</keyword>
<evidence type="ECO:0000256" key="2">
    <source>
        <dbReference type="ARBA" id="ARBA00004648"/>
    </source>
</evidence>
<evidence type="ECO:0000313" key="16">
    <source>
        <dbReference type="EMBL" id="MYZ66232.1"/>
    </source>
</evidence>
<evidence type="ECO:0000256" key="12">
    <source>
        <dbReference type="ARBA" id="ARBA00023157"/>
    </source>
</evidence>
<evidence type="ECO:0000256" key="3">
    <source>
        <dbReference type="ARBA" id="ARBA00022676"/>
    </source>
</evidence>
<keyword evidence="3" id="KW-0328">Glycosyltransferase</keyword>
<organism evidence="16 18">
    <name type="scientific">Ligilactobacillus salivarius</name>
    <dbReference type="NCBI Taxonomy" id="1624"/>
    <lineage>
        <taxon>Bacteria</taxon>
        <taxon>Bacillati</taxon>
        <taxon>Bacillota</taxon>
        <taxon>Bacilli</taxon>
        <taxon>Lactobacillales</taxon>
        <taxon>Lactobacillaceae</taxon>
        <taxon>Ligilactobacillus</taxon>
    </lineage>
</organism>
<evidence type="ECO:0000256" key="6">
    <source>
        <dbReference type="ARBA" id="ARBA00022723"/>
    </source>
</evidence>
<evidence type="ECO:0000256" key="13">
    <source>
        <dbReference type="ARBA" id="ARBA00023180"/>
    </source>
</evidence>
<evidence type="ECO:0000256" key="8">
    <source>
        <dbReference type="ARBA" id="ARBA00022968"/>
    </source>
</evidence>
<evidence type="ECO:0000313" key="15">
    <source>
        <dbReference type="EMBL" id="MYY73206.1"/>
    </source>
</evidence>
<accession>A0ABD6JB33</accession>
<evidence type="ECO:0000256" key="7">
    <source>
        <dbReference type="ARBA" id="ARBA00022824"/>
    </source>
</evidence>
<evidence type="ECO:0000313" key="17">
    <source>
        <dbReference type="Proteomes" id="UP000470980"/>
    </source>
</evidence>
<evidence type="ECO:0000256" key="9">
    <source>
        <dbReference type="ARBA" id="ARBA00022989"/>
    </source>
</evidence>
<keyword evidence="10" id="KW-0333">Golgi apparatus</keyword>
<evidence type="ECO:0000256" key="11">
    <source>
        <dbReference type="ARBA" id="ARBA00023136"/>
    </source>
</evidence>
<evidence type="ECO:0000256" key="1">
    <source>
        <dbReference type="ARBA" id="ARBA00004323"/>
    </source>
</evidence>
<dbReference type="Proteomes" id="UP000471300">
    <property type="component" value="Unassembled WGS sequence"/>
</dbReference>
<dbReference type="PANTHER" id="PTHR46025:SF3">
    <property type="entry name" value="XYLOSYLTRANSFERASE OXT"/>
    <property type="match status" value="1"/>
</dbReference>
<dbReference type="GO" id="GO:0046872">
    <property type="term" value="F:metal ion binding"/>
    <property type="evidence" value="ECO:0007669"/>
    <property type="project" value="UniProtKB-KW"/>
</dbReference>
<dbReference type="Proteomes" id="UP000470980">
    <property type="component" value="Unassembled WGS sequence"/>
</dbReference>
<evidence type="ECO:0000256" key="14">
    <source>
        <dbReference type="ARBA" id="ARBA00042865"/>
    </source>
</evidence>
<keyword evidence="9" id="KW-1133">Transmembrane helix</keyword>
<evidence type="ECO:0000313" key="18">
    <source>
        <dbReference type="Proteomes" id="UP000471300"/>
    </source>
</evidence>
<comment type="subcellular location">
    <subcellularLocation>
        <location evidence="2">Endoplasmic reticulum membrane</location>
        <topology evidence="2">Single-pass type II membrane protein</topology>
    </subcellularLocation>
    <subcellularLocation>
        <location evidence="1">Golgi apparatus membrane</location>
        <topology evidence="1">Single-pass type II membrane protein</topology>
    </subcellularLocation>
</comment>
<sequence length="299" mass="35999">MRITFMSQAVMILAHRDFEQIYELSLKLKRRFSVYIHFDKKMALTSDEKSRLEFEGIKYISEVDVKWGGWSIVEATIRLIRFALKDESIKFFHLISGQDWPIKSIDEIYRYFEYNNDKIFLDVQSVKNIKKSGEPIEWWLKYYYNYDKINRRSFSGKIFHRLNISVQTILGINKFKKLSTKVDFYTGSQWFDVPREVLVYALDYLEKNDELYRLFKTSFCSDEFWLNTIVMNNTVFKERVTGNNHRFMKWIHKNGSYPAILDEDDYLDLKNSDAFFARKFTKEYSNQLIIKLDEALKKD</sequence>
<name>A0ABD6JB33_9LACO</name>
<dbReference type="InterPro" id="IPR003406">
    <property type="entry name" value="Glyco_trans_14"/>
</dbReference>
<keyword evidence="6" id="KW-0479">Metal-binding</keyword>
<dbReference type="PANTHER" id="PTHR46025">
    <property type="entry name" value="XYLOSYLTRANSFERASE OXT"/>
    <property type="match status" value="1"/>
</dbReference>
<keyword evidence="4" id="KW-0808">Transferase</keyword>
<comment type="caution">
    <text evidence="16">The sequence shown here is derived from an EMBL/GenBank/DDBJ whole genome shotgun (WGS) entry which is preliminary data.</text>
</comment>
<evidence type="ECO:0000256" key="4">
    <source>
        <dbReference type="ARBA" id="ARBA00022679"/>
    </source>
</evidence>
<keyword evidence="12" id="KW-1015">Disulfide bond</keyword>
<keyword evidence="5" id="KW-0812">Transmembrane</keyword>
<keyword evidence="13" id="KW-0325">Glycoprotein</keyword>
<dbReference type="EMBL" id="VSTU01000005">
    <property type="protein sequence ID" value="MYZ66232.1"/>
    <property type="molecule type" value="Genomic_DNA"/>
</dbReference>
<dbReference type="InterPro" id="IPR043538">
    <property type="entry name" value="XYLT"/>
</dbReference>
<gene>
    <name evidence="16" type="ORF">FYL06_04635</name>
    <name evidence="15" type="ORF">FYL10_05880</name>
</gene>
<dbReference type="EMBL" id="VSTR01000007">
    <property type="protein sequence ID" value="MYY73206.1"/>
    <property type="molecule type" value="Genomic_DNA"/>
</dbReference>
<keyword evidence="8" id="KW-0735">Signal-anchor</keyword>
<evidence type="ECO:0000256" key="5">
    <source>
        <dbReference type="ARBA" id="ARBA00022692"/>
    </source>
</evidence>
<evidence type="ECO:0000256" key="10">
    <source>
        <dbReference type="ARBA" id="ARBA00023034"/>
    </source>
</evidence>
<proteinExistence type="predicted"/>
<keyword evidence="7" id="KW-0256">Endoplasmic reticulum</keyword>
<dbReference type="GO" id="GO:0016757">
    <property type="term" value="F:glycosyltransferase activity"/>
    <property type="evidence" value="ECO:0007669"/>
    <property type="project" value="UniProtKB-KW"/>
</dbReference>
<reference evidence="17 18" key="1">
    <citation type="journal article" date="2020" name="Food Funct.">
        <title>Screening of Lactobacillus salivarius strains from the feces of Chinese populations and the evaluation of their effects against intestinal inflammation in mice.</title>
        <authorList>
            <person name="Zhai Q."/>
            <person name="Shen X."/>
            <person name="Cen S."/>
            <person name="Zhang C."/>
            <person name="Tian F."/>
            <person name="Zhao J."/>
            <person name="Zhang H."/>
            <person name="Xue Y."/>
            <person name="Chen W."/>
        </authorList>
    </citation>
    <scope>NUCLEOTIDE SEQUENCE [LARGE SCALE GENOMIC DNA]</scope>
    <source>
        <strain evidence="16 18">FZJTZ28M4.scaf</strain>
        <strain evidence="15 17">FZJTZ9M6.scaf</strain>
    </source>
</reference>
<protein>
    <recommendedName>
        <fullName evidence="14">Peptide O-xylosyltransferase</fullName>
    </recommendedName>
</protein>